<dbReference type="AlphaFoldDB" id="A0A6H0D4B5"/>
<dbReference type="InterPro" id="IPR006170">
    <property type="entry name" value="PBP/GOBP"/>
</dbReference>
<dbReference type="CDD" id="cd23992">
    <property type="entry name" value="PBP_GOBP"/>
    <property type="match status" value="1"/>
</dbReference>
<protein>
    <submittedName>
        <fullName evidence="7">OBP8</fullName>
    </submittedName>
</protein>
<evidence type="ECO:0000256" key="1">
    <source>
        <dbReference type="ARBA" id="ARBA00004613"/>
    </source>
</evidence>
<dbReference type="GO" id="GO:0005549">
    <property type="term" value="F:odorant binding"/>
    <property type="evidence" value="ECO:0007669"/>
    <property type="project" value="InterPro"/>
</dbReference>
<reference evidence="7" key="1">
    <citation type="submission" date="2020-03" db="EMBL/GenBank/DDBJ databases">
        <authorList>
            <person name="Jia H.R."/>
        </authorList>
    </citation>
    <scope>NUCLEOTIDE SEQUENCE</scope>
</reference>
<dbReference type="InterPro" id="IPR036728">
    <property type="entry name" value="PBP_GOBP_sf"/>
</dbReference>
<evidence type="ECO:0000256" key="3">
    <source>
        <dbReference type="ARBA" id="ARBA00022525"/>
    </source>
</evidence>
<dbReference type="Gene3D" id="1.10.238.20">
    <property type="entry name" value="Pheromone/general odorant binding protein domain"/>
    <property type="match status" value="1"/>
</dbReference>
<dbReference type="Pfam" id="PF01395">
    <property type="entry name" value="PBP_GOBP"/>
    <property type="match status" value="1"/>
</dbReference>
<dbReference type="GO" id="GO:0005615">
    <property type="term" value="C:extracellular space"/>
    <property type="evidence" value="ECO:0007669"/>
    <property type="project" value="TreeGrafter"/>
</dbReference>
<dbReference type="EMBL" id="MT247222">
    <property type="protein sequence ID" value="QIS77201.1"/>
    <property type="molecule type" value="mRNA"/>
</dbReference>
<feature type="signal peptide" evidence="6">
    <location>
        <begin position="1"/>
        <end position="16"/>
    </location>
</feature>
<name>A0A6H0D4B5_EPIBA</name>
<keyword evidence="3" id="KW-0964">Secreted</keyword>
<dbReference type="PANTHER" id="PTHR11857:SF46">
    <property type="entry name" value="GENERAL ODORANT-BINDING PROTEIN 99A-RELATED"/>
    <property type="match status" value="1"/>
</dbReference>
<proteinExistence type="evidence at transcript level"/>
<feature type="chain" id="PRO_5026242016" evidence="6">
    <location>
        <begin position="17"/>
        <end position="155"/>
    </location>
</feature>
<evidence type="ECO:0000256" key="4">
    <source>
        <dbReference type="ARBA" id="ARBA00022729"/>
    </source>
</evidence>
<keyword evidence="5" id="KW-1015">Disulfide bond</keyword>
<organism evidence="7">
    <name type="scientific">Episyrphus balteatus</name>
    <name type="common">Marmalade hoverfly</name>
    <name type="synonym">Syrphus balteaus</name>
    <dbReference type="NCBI Taxonomy" id="286459"/>
    <lineage>
        <taxon>Eukaryota</taxon>
        <taxon>Metazoa</taxon>
        <taxon>Ecdysozoa</taxon>
        <taxon>Arthropoda</taxon>
        <taxon>Hexapoda</taxon>
        <taxon>Insecta</taxon>
        <taxon>Pterygota</taxon>
        <taxon>Neoptera</taxon>
        <taxon>Endopterygota</taxon>
        <taxon>Diptera</taxon>
        <taxon>Brachycera</taxon>
        <taxon>Muscomorpha</taxon>
        <taxon>Syrphoidea</taxon>
        <taxon>Syrphidae</taxon>
        <taxon>Syrphinae</taxon>
        <taxon>Syrphini</taxon>
        <taxon>Episyrphus</taxon>
    </lineage>
</organism>
<sequence>MKIYIILTFLVALTSSAEWKLKTMKEWRQISEACTQRYPVSPEVLEKAKIDKYPPKEMFQAILCTLREIDIWSDTEGLSIDRLMIVLEKAAVEENISKKFLRDSLESCVDKNSEGTTSLDWVYRCFNCFKGNEKLFKVIEEARFYEESEPLNYEW</sequence>
<accession>A0A6H0D4B5</accession>
<comment type="subcellular location">
    <subcellularLocation>
        <location evidence="1">Secreted</location>
    </subcellularLocation>
</comment>
<dbReference type="SMART" id="SM00708">
    <property type="entry name" value="PhBP"/>
    <property type="match status" value="1"/>
</dbReference>
<evidence type="ECO:0000256" key="6">
    <source>
        <dbReference type="SAM" id="SignalP"/>
    </source>
</evidence>
<dbReference type="GO" id="GO:0007608">
    <property type="term" value="P:sensory perception of smell"/>
    <property type="evidence" value="ECO:0007669"/>
    <property type="project" value="TreeGrafter"/>
</dbReference>
<comment type="similarity">
    <text evidence="2">Belongs to the PBP/GOBP family.</text>
</comment>
<dbReference type="PANTHER" id="PTHR11857">
    <property type="entry name" value="ODORANT BINDING PROTEIN-RELATED"/>
    <property type="match status" value="1"/>
</dbReference>
<dbReference type="SUPFAM" id="SSF47565">
    <property type="entry name" value="Insect pheromone/odorant-binding proteins"/>
    <property type="match status" value="1"/>
</dbReference>
<keyword evidence="4 6" id="KW-0732">Signal</keyword>
<evidence type="ECO:0000256" key="5">
    <source>
        <dbReference type="ARBA" id="ARBA00023157"/>
    </source>
</evidence>
<evidence type="ECO:0000313" key="7">
    <source>
        <dbReference type="EMBL" id="QIS77201.1"/>
    </source>
</evidence>
<evidence type="ECO:0000256" key="2">
    <source>
        <dbReference type="ARBA" id="ARBA00008098"/>
    </source>
</evidence>